<keyword evidence="2 4" id="KW-0378">Hydrolase</keyword>
<organism evidence="6 7">
    <name type="scientific">Urochloa decumbens</name>
    <dbReference type="NCBI Taxonomy" id="240449"/>
    <lineage>
        <taxon>Eukaryota</taxon>
        <taxon>Viridiplantae</taxon>
        <taxon>Streptophyta</taxon>
        <taxon>Embryophyta</taxon>
        <taxon>Tracheophyta</taxon>
        <taxon>Spermatophyta</taxon>
        <taxon>Magnoliopsida</taxon>
        <taxon>Liliopsida</taxon>
        <taxon>Poales</taxon>
        <taxon>Poaceae</taxon>
        <taxon>PACMAD clade</taxon>
        <taxon>Panicoideae</taxon>
        <taxon>Panicodae</taxon>
        <taxon>Paniceae</taxon>
        <taxon>Melinidinae</taxon>
        <taxon>Urochloa</taxon>
    </lineage>
</organism>
<evidence type="ECO:0000256" key="5">
    <source>
        <dbReference type="SAM" id="SignalP"/>
    </source>
</evidence>
<dbReference type="PANTHER" id="PTHR23403">
    <property type="entry name" value="TREHALASE"/>
    <property type="match status" value="1"/>
</dbReference>
<proteinExistence type="inferred from homology"/>
<dbReference type="Gene3D" id="1.50.10.10">
    <property type="match status" value="1"/>
</dbReference>
<protein>
    <recommendedName>
        <fullName evidence="4">Trehalase</fullName>
        <ecNumber evidence="4">3.2.1.28</ecNumber>
    </recommendedName>
    <alternativeName>
        <fullName evidence="4">Alpha-trehalose glucohydrolase</fullName>
    </alternativeName>
</protein>
<dbReference type="PANTHER" id="PTHR23403:SF1">
    <property type="entry name" value="TREHALASE"/>
    <property type="match status" value="1"/>
</dbReference>
<dbReference type="InterPro" id="IPR012341">
    <property type="entry name" value="6hp_glycosidase-like_sf"/>
</dbReference>
<dbReference type="PRINTS" id="PR00744">
    <property type="entry name" value="GLHYDRLASE37"/>
</dbReference>
<name>A0ABC9BTQ9_9POAL</name>
<evidence type="ECO:0000313" key="7">
    <source>
        <dbReference type="Proteomes" id="UP001497457"/>
    </source>
</evidence>
<comment type="similarity">
    <text evidence="1 4">Belongs to the glycosyl hydrolase 37 family.</text>
</comment>
<keyword evidence="5" id="KW-0732">Signal</keyword>
<comment type="catalytic activity">
    <reaction evidence="4">
        <text>alpha,alpha-trehalose + H2O = alpha-D-glucose + beta-D-glucose</text>
        <dbReference type="Rhea" id="RHEA:32675"/>
        <dbReference type="ChEBI" id="CHEBI:15377"/>
        <dbReference type="ChEBI" id="CHEBI:15903"/>
        <dbReference type="ChEBI" id="CHEBI:16551"/>
        <dbReference type="ChEBI" id="CHEBI:17925"/>
        <dbReference type="EC" id="3.2.1.28"/>
    </reaction>
</comment>
<keyword evidence="3 4" id="KW-0326">Glycosidase</keyword>
<dbReference type="EMBL" id="OZ075137">
    <property type="protein sequence ID" value="CAL5005409.1"/>
    <property type="molecule type" value="Genomic_DNA"/>
</dbReference>
<evidence type="ECO:0000313" key="6">
    <source>
        <dbReference type="EMBL" id="CAL5005409.1"/>
    </source>
</evidence>
<accession>A0ABC9BTQ9</accession>
<dbReference type="InterPro" id="IPR018232">
    <property type="entry name" value="Glyco_hydro_37_CS"/>
</dbReference>
<dbReference type="GO" id="GO:0004555">
    <property type="term" value="F:alpha,alpha-trehalase activity"/>
    <property type="evidence" value="ECO:0007669"/>
    <property type="project" value="UniProtKB-EC"/>
</dbReference>
<dbReference type="AlphaFoldDB" id="A0ABC9BTQ9"/>
<dbReference type="InterPro" id="IPR001661">
    <property type="entry name" value="Glyco_hydro_37"/>
</dbReference>
<evidence type="ECO:0000256" key="4">
    <source>
        <dbReference type="RuleBase" id="RU361180"/>
    </source>
</evidence>
<dbReference type="Proteomes" id="UP001497457">
    <property type="component" value="Chromosome 27b"/>
</dbReference>
<feature type="signal peptide" evidence="5">
    <location>
        <begin position="1"/>
        <end position="32"/>
    </location>
</feature>
<gene>
    <name evidence="6" type="ORF">URODEC1_LOCUS67439</name>
</gene>
<reference evidence="6" key="1">
    <citation type="submission" date="2024-10" db="EMBL/GenBank/DDBJ databases">
        <authorList>
            <person name="Ryan C."/>
        </authorList>
    </citation>
    <scope>NUCLEOTIDE SEQUENCE [LARGE SCALE GENOMIC DNA]</scope>
</reference>
<sequence length="612" mass="67987">MHGHRASASSSSTPRHPASILLLLCFLCATQTAAPAAAAARSGEEPTTSTALIGLLLRVQSTALRALGPDGFDPKRYVDLPLSTDARAAAAALPSPDKPPPSRAEMERYLARYFGAAGSDLVPAAAELEDFEAEPRGFLPRVRSRAARAWALEVHALWRRLARRVARGVAERPERHTLLPLPRGVVVPGARFREVYYWDSYWIVRGLLVSKMYYSAKDTVLNLVHLVQKYGFVPNGARSYYINRSQPPLLSSMVLEVYEATGDVKSVREAFPSLLKEHSFWTSEIHSVAIRDNRGHVHNLSRYQANWNRPRPESATIDEELASKINSTADKGKLYHQIASAAESGWDFSSRWMRNSTDMTMLATTYIVPVDLNTFIFKMERDIASFAKLIGDNATSEKFLEASKARHIAIDSILWNSEMEQWLDYWLPTDGDCQQGVYQWKSDSQNRDTFASNFIPLWLNAHHSGSVQFADTAKSERVMASLQKSGLLRAAGIATSPTRTGQQWDFPNGWPPLQHLIAEGLLHSGSKEAARLAEDIATRWVRTNYGAYKATGKMHEKYDVEACGKSGGGGEYKPQTGFGWTNGVVLSFLEEFGWPEHKGIDCSRRGEVGLTG</sequence>
<dbReference type="PROSITE" id="PS00928">
    <property type="entry name" value="TREHALASE_2"/>
    <property type="match status" value="1"/>
</dbReference>
<dbReference type="EC" id="3.2.1.28" evidence="4"/>
<feature type="chain" id="PRO_5044814825" description="Trehalase" evidence="5">
    <location>
        <begin position="33"/>
        <end position="612"/>
    </location>
</feature>
<evidence type="ECO:0000256" key="3">
    <source>
        <dbReference type="ARBA" id="ARBA00023295"/>
    </source>
</evidence>
<evidence type="ECO:0000256" key="2">
    <source>
        <dbReference type="ARBA" id="ARBA00022801"/>
    </source>
</evidence>
<evidence type="ECO:0000256" key="1">
    <source>
        <dbReference type="ARBA" id="ARBA00005615"/>
    </source>
</evidence>
<dbReference type="SUPFAM" id="SSF48208">
    <property type="entry name" value="Six-hairpin glycosidases"/>
    <property type="match status" value="1"/>
</dbReference>
<dbReference type="Pfam" id="PF01204">
    <property type="entry name" value="Trehalase"/>
    <property type="match status" value="1"/>
</dbReference>
<keyword evidence="7" id="KW-1185">Reference proteome</keyword>
<dbReference type="InterPro" id="IPR008928">
    <property type="entry name" value="6-hairpin_glycosidase_sf"/>
</dbReference>